<dbReference type="Proteomes" id="UP000230233">
    <property type="component" value="Chromosome I"/>
</dbReference>
<dbReference type="AlphaFoldDB" id="A0A2G5VRZ1"/>
<reference evidence="2" key="1">
    <citation type="journal article" date="2018" name="Science">
        <title>Rapid genome shrinkage in a self-fertile nematode reveals sperm competition proteins.</title>
        <authorList>
            <person name="Yin D."/>
            <person name="Schwarz E.M."/>
            <person name="Thomas C.G."/>
            <person name="Felde R.L."/>
            <person name="Korf I.F."/>
            <person name="Cutter A.D."/>
            <person name="Schartner C.M."/>
            <person name="Ralston E.J."/>
            <person name="Meyer B.J."/>
            <person name="Haag E.S."/>
        </authorList>
    </citation>
    <scope>NUCLEOTIDE SEQUENCE</scope>
    <source>
        <strain evidence="2">JU1422</strain>
    </source>
</reference>
<evidence type="ECO:0000313" key="3">
    <source>
        <dbReference type="Proteomes" id="UP000230233"/>
    </source>
</evidence>
<evidence type="ECO:0000313" key="2">
    <source>
        <dbReference type="EMBL" id="PIC54522.1"/>
    </source>
</evidence>
<dbReference type="EMBL" id="PDUG01000001">
    <property type="protein sequence ID" value="PIC54522.1"/>
    <property type="molecule type" value="Genomic_DNA"/>
</dbReference>
<feature type="region of interest" description="Disordered" evidence="1">
    <location>
        <begin position="50"/>
        <end position="83"/>
    </location>
</feature>
<gene>
    <name evidence="2" type="primary">Cnig_chr_I.g3740</name>
    <name evidence="2" type="ORF">B9Z55_003740</name>
</gene>
<sequence length="163" mass="18813">MTTTQKGHQDGRTHRWKEDNRLKEESSEILQPGHLDARTNRWIGTGIEGLSVGAQQLPVKQRQSRRDSPSRRPRLSRDPLDSLGFSRPIWKRRIGTARRAKRGVFGRTNESLESRSSVMMGRRWQLESRDGSMRMVEDGQLGTKKDLLDLKERMLRSVGAEYT</sequence>
<comment type="caution">
    <text evidence="2">The sequence shown here is derived from an EMBL/GenBank/DDBJ whole genome shotgun (WGS) entry which is preliminary data.</text>
</comment>
<keyword evidence="3" id="KW-1185">Reference proteome</keyword>
<evidence type="ECO:0000256" key="1">
    <source>
        <dbReference type="SAM" id="MobiDB-lite"/>
    </source>
</evidence>
<name>A0A2G5VRZ1_9PELO</name>
<proteinExistence type="predicted"/>
<feature type="compositionally biased region" description="Basic and acidic residues" evidence="1">
    <location>
        <begin position="64"/>
        <end position="80"/>
    </location>
</feature>
<organism evidence="2 3">
    <name type="scientific">Caenorhabditis nigoni</name>
    <dbReference type="NCBI Taxonomy" id="1611254"/>
    <lineage>
        <taxon>Eukaryota</taxon>
        <taxon>Metazoa</taxon>
        <taxon>Ecdysozoa</taxon>
        <taxon>Nematoda</taxon>
        <taxon>Chromadorea</taxon>
        <taxon>Rhabditida</taxon>
        <taxon>Rhabditina</taxon>
        <taxon>Rhabditomorpha</taxon>
        <taxon>Rhabditoidea</taxon>
        <taxon>Rhabditidae</taxon>
        <taxon>Peloderinae</taxon>
        <taxon>Caenorhabditis</taxon>
    </lineage>
</organism>
<accession>A0A2G5VRZ1</accession>
<protein>
    <submittedName>
        <fullName evidence="2">Uncharacterized protein</fullName>
    </submittedName>
</protein>
<feature type="region of interest" description="Disordered" evidence="1">
    <location>
        <begin position="1"/>
        <end position="37"/>
    </location>
</feature>
<feature type="compositionally biased region" description="Basic and acidic residues" evidence="1">
    <location>
        <begin position="7"/>
        <end position="26"/>
    </location>
</feature>